<organism evidence="1">
    <name type="scientific">Uncultured Desulfatiglans sp</name>
    <dbReference type="NCBI Taxonomy" id="1748965"/>
    <lineage>
        <taxon>Bacteria</taxon>
        <taxon>Pseudomonadati</taxon>
        <taxon>Thermodesulfobacteriota</taxon>
        <taxon>Desulfobacteria</taxon>
        <taxon>Desulfatiglandales</taxon>
        <taxon>Desulfatiglandaceae</taxon>
        <taxon>Desulfatiglans</taxon>
        <taxon>environmental samples</taxon>
    </lineage>
</organism>
<protein>
    <submittedName>
        <fullName evidence="1">Uncharacterized protein</fullName>
    </submittedName>
</protein>
<dbReference type="EMBL" id="UPXX01000030">
    <property type="protein sequence ID" value="VBB45955.1"/>
    <property type="molecule type" value="Genomic_DNA"/>
</dbReference>
<sequence>MGFLADLGVNLRVCLCGNLQAASAQTLDFIDIDQTGNPPRRGGIEHAQRVKKIPHFRIGNRVLPGNHFRVRTR</sequence>
<gene>
    <name evidence="1" type="ORF">TRIP_B360048</name>
</gene>
<accession>A0A653ADC9</accession>
<evidence type="ECO:0000313" key="1">
    <source>
        <dbReference type="EMBL" id="VBB45955.1"/>
    </source>
</evidence>
<reference evidence="1" key="1">
    <citation type="submission" date="2018-07" db="EMBL/GenBank/DDBJ databases">
        <authorList>
            <consortium name="Genoscope - CEA"/>
            <person name="William W."/>
        </authorList>
    </citation>
    <scope>NUCLEOTIDE SEQUENCE</scope>
    <source>
        <strain evidence="1">IK1</strain>
    </source>
</reference>
<dbReference type="AlphaFoldDB" id="A0A653ADC9"/>
<name>A0A653ADC9_UNCDX</name>
<proteinExistence type="predicted"/>